<dbReference type="PANTHER" id="PTHR47926">
    <property type="entry name" value="PENTATRICOPEPTIDE REPEAT-CONTAINING PROTEIN"/>
    <property type="match status" value="1"/>
</dbReference>
<evidence type="ECO:0008006" key="5">
    <source>
        <dbReference type="Google" id="ProtNLM"/>
    </source>
</evidence>
<dbReference type="Pfam" id="PF01535">
    <property type="entry name" value="PPR"/>
    <property type="match status" value="1"/>
</dbReference>
<dbReference type="InterPro" id="IPR046960">
    <property type="entry name" value="PPR_At4g14850-like_plant"/>
</dbReference>
<proteinExistence type="predicted"/>
<dbReference type="EMBL" id="JBBPBK010000008">
    <property type="protein sequence ID" value="KAK9280137.1"/>
    <property type="molecule type" value="Genomic_DNA"/>
</dbReference>
<reference evidence="3 4" key="1">
    <citation type="journal article" date="2024" name="Plant J.">
        <title>Genome sequences and population genomics reveal climatic adaptation and genomic divergence between two closely related sweetgum species.</title>
        <authorList>
            <person name="Xu W.Q."/>
            <person name="Ren C.Q."/>
            <person name="Zhang X.Y."/>
            <person name="Comes H.P."/>
            <person name="Liu X.H."/>
            <person name="Li Y.G."/>
            <person name="Kettle C.J."/>
            <person name="Jalonen R."/>
            <person name="Gaisberger H."/>
            <person name="Ma Y.Z."/>
            <person name="Qiu Y.X."/>
        </authorList>
    </citation>
    <scope>NUCLEOTIDE SEQUENCE [LARGE SCALE GENOMIC DNA]</scope>
    <source>
        <strain evidence="3">Hangzhou</strain>
    </source>
</reference>
<comment type="caution">
    <text evidence="3">The sequence shown here is derived from an EMBL/GenBank/DDBJ whole genome shotgun (WGS) entry which is preliminary data.</text>
</comment>
<keyword evidence="1" id="KW-0677">Repeat</keyword>
<feature type="repeat" description="PPR" evidence="2">
    <location>
        <begin position="433"/>
        <end position="467"/>
    </location>
</feature>
<dbReference type="Proteomes" id="UP001415857">
    <property type="component" value="Unassembled WGS sequence"/>
</dbReference>
<organism evidence="3 4">
    <name type="scientific">Liquidambar formosana</name>
    <name type="common">Formosan gum</name>
    <dbReference type="NCBI Taxonomy" id="63359"/>
    <lineage>
        <taxon>Eukaryota</taxon>
        <taxon>Viridiplantae</taxon>
        <taxon>Streptophyta</taxon>
        <taxon>Embryophyta</taxon>
        <taxon>Tracheophyta</taxon>
        <taxon>Spermatophyta</taxon>
        <taxon>Magnoliopsida</taxon>
        <taxon>eudicotyledons</taxon>
        <taxon>Gunneridae</taxon>
        <taxon>Pentapetalae</taxon>
        <taxon>Saxifragales</taxon>
        <taxon>Altingiaceae</taxon>
        <taxon>Liquidambar</taxon>
    </lineage>
</organism>
<dbReference type="GO" id="GO:0003723">
    <property type="term" value="F:RNA binding"/>
    <property type="evidence" value="ECO:0007669"/>
    <property type="project" value="InterPro"/>
</dbReference>
<feature type="repeat" description="PPR" evidence="2">
    <location>
        <begin position="123"/>
        <end position="157"/>
    </location>
</feature>
<dbReference type="Pfam" id="PF20430">
    <property type="entry name" value="Eplus_motif"/>
    <property type="match status" value="1"/>
</dbReference>
<dbReference type="PROSITE" id="PS51375">
    <property type="entry name" value="PPR"/>
    <property type="match status" value="6"/>
</dbReference>
<dbReference type="InterPro" id="IPR046848">
    <property type="entry name" value="E_motif"/>
</dbReference>
<feature type="repeat" description="PPR" evidence="2">
    <location>
        <begin position="92"/>
        <end position="122"/>
    </location>
</feature>
<dbReference type="InterPro" id="IPR011990">
    <property type="entry name" value="TPR-like_helical_dom_sf"/>
</dbReference>
<feature type="repeat" description="PPR" evidence="2">
    <location>
        <begin position="534"/>
        <end position="568"/>
    </location>
</feature>
<evidence type="ECO:0000313" key="4">
    <source>
        <dbReference type="Proteomes" id="UP001415857"/>
    </source>
</evidence>
<evidence type="ECO:0000256" key="2">
    <source>
        <dbReference type="PROSITE-ProRule" id="PRU00708"/>
    </source>
</evidence>
<name>A0AAP0RL53_LIQFO</name>
<evidence type="ECO:0000256" key="1">
    <source>
        <dbReference type="ARBA" id="ARBA00022737"/>
    </source>
</evidence>
<dbReference type="InterPro" id="IPR002885">
    <property type="entry name" value="PPR_rpt"/>
</dbReference>
<dbReference type="PANTHER" id="PTHR47926:SF381">
    <property type="entry name" value="DYW DOMAIN-CONTAINING PROTEIN"/>
    <property type="match status" value="1"/>
</dbReference>
<dbReference type="FunFam" id="1.25.40.10:FF:001495">
    <property type="entry name" value="Pentatricopeptide repeat-containing protein At3g13880"/>
    <property type="match status" value="1"/>
</dbReference>
<dbReference type="InterPro" id="IPR046849">
    <property type="entry name" value="E2_motif"/>
</dbReference>
<dbReference type="FunFam" id="1.25.40.10:FF:000776">
    <property type="entry name" value="Pentatricopeptide repeat-containing protein At3g13880"/>
    <property type="match status" value="1"/>
</dbReference>
<dbReference type="Pfam" id="PF20431">
    <property type="entry name" value="E_motif"/>
    <property type="match status" value="1"/>
</dbReference>
<dbReference type="GO" id="GO:0009451">
    <property type="term" value="P:RNA modification"/>
    <property type="evidence" value="ECO:0007669"/>
    <property type="project" value="InterPro"/>
</dbReference>
<accession>A0AAP0RL53</accession>
<keyword evidence="4" id="KW-1185">Reference proteome</keyword>
<protein>
    <recommendedName>
        <fullName evidence="5">Chlororespiratory reduction 21</fullName>
    </recommendedName>
</protein>
<dbReference type="FunFam" id="1.25.40.10:FF:000692">
    <property type="entry name" value="Pentatricopeptide repeat-containing protein At3g13880"/>
    <property type="match status" value="1"/>
</dbReference>
<feature type="repeat" description="PPR" evidence="2">
    <location>
        <begin position="224"/>
        <end position="258"/>
    </location>
</feature>
<dbReference type="AlphaFoldDB" id="A0AAP0RL53"/>
<sequence>MLLETKPTKFDSLSNIIEFPKRILSYRHAKNYFTTLPQTRPTPPQNSQPFSMNTSLDSVTYTKLVQSSARNGSLTHGKLAHAHMIKTCFKPCLFLLNNLLNMYCKGGEMDIAHQLFDKMPKRDVISWNSLISGYTRIGSYGKAMDVFNEARIGGLRLDKFTYASALGVCAQTGELNLGRVIHGMIIASGLGAQVFLTNSLIDMYTKCRWVDQARILFENSDDLDDVSWNSMIAGYVRIGANEEMLRLLAKMHQSRLNLNSYVLGSVLKACCSDFYNSLECGKMLHGCAGKLGLDLDVVVGTALLDMYAKIGDLDDATQIFKLMPDKNVVMYNAMIAGFIRTEAICDEFPDETLSLFSEMQRQGMKPSKFSFSSILKACNVVEAFEYGKQIHAQICKNNFQSDEFIGSALVELYSLSGSIEDGLKCFHSTPKLDIVSWTSMIVGHVQNGQFECALALFNELLASGRKPDEFTISSMLSACANLAAARSGEQIQAYAMKTGITSFTIIRNSQICMYANSGDIDSAKLTFEEMENPDVVSWSVMIRSNAQHGSAREGLNLFELMKGYGIAPNHITFLGVLTACSHGGLVEEGLGYFESMITDHGMTPNVKHCACIVDLLGRAGRLADAENYIMNSGFEDDPVMWRALLSACRVHKDSVTGQRVAERVIELEPQAAASYVLLYNIYTDAGKHMPATRIRDLMKVRGVKKEPGLSWIVVGNTIHSFVVGDRSHPESQIIYSRLMTILKAFRT</sequence>
<gene>
    <name evidence="3" type="ORF">L1049_013824</name>
</gene>
<dbReference type="FunFam" id="1.25.40.10:FF:000227">
    <property type="entry name" value="Pentatricopeptide repeat-containing protein At3g13880"/>
    <property type="match status" value="1"/>
</dbReference>
<dbReference type="Pfam" id="PF13041">
    <property type="entry name" value="PPR_2"/>
    <property type="match status" value="5"/>
</dbReference>
<feature type="repeat" description="PPR" evidence="2">
    <location>
        <begin position="296"/>
        <end position="330"/>
    </location>
</feature>
<evidence type="ECO:0000313" key="3">
    <source>
        <dbReference type="EMBL" id="KAK9280137.1"/>
    </source>
</evidence>
<dbReference type="Gene3D" id="1.25.40.10">
    <property type="entry name" value="Tetratricopeptide repeat domain"/>
    <property type="match status" value="5"/>
</dbReference>
<dbReference type="NCBIfam" id="TIGR00756">
    <property type="entry name" value="PPR"/>
    <property type="match status" value="5"/>
</dbReference>